<feature type="domain" description="DUF6824" evidence="2">
    <location>
        <begin position="9"/>
        <end position="96"/>
    </location>
</feature>
<dbReference type="Pfam" id="PF20710">
    <property type="entry name" value="DUF6824"/>
    <property type="match status" value="1"/>
</dbReference>
<gene>
    <name evidence="3" type="ORF">CYCCA115_LOCUS20486</name>
</gene>
<accession>A0AAD2JM98</accession>
<evidence type="ECO:0000313" key="4">
    <source>
        <dbReference type="Proteomes" id="UP001295423"/>
    </source>
</evidence>
<keyword evidence="1" id="KW-0175">Coiled coil</keyword>
<dbReference type="EMBL" id="CAKOGP040002170">
    <property type="protein sequence ID" value="CAJ1964129.1"/>
    <property type="molecule type" value="Genomic_DNA"/>
</dbReference>
<reference evidence="3" key="1">
    <citation type="submission" date="2023-08" db="EMBL/GenBank/DDBJ databases">
        <authorList>
            <person name="Audoor S."/>
            <person name="Bilcke G."/>
        </authorList>
    </citation>
    <scope>NUCLEOTIDE SEQUENCE</scope>
</reference>
<comment type="caution">
    <text evidence="3">The sequence shown here is derived from an EMBL/GenBank/DDBJ whole genome shotgun (WGS) entry which is preliminary data.</text>
</comment>
<keyword evidence="4" id="KW-1185">Reference proteome</keyword>
<sequence length="170" mass="19526">MTSLIGEHDVVIAKGRGGIENQGYKEYSDLITENWEEYHNSDKNDVKAVIVATIIKSIRDRGGKFLKPASKGKDEEKKYIELKGEDLEHAVQHRMRYQTKKKGKTSGEQGQSEVNQLKELCQTLMQQIQTMQQKIQKLEENSETSQRCLHILCTEYKEQHDLKKGNSTSN</sequence>
<feature type="coiled-coil region" evidence="1">
    <location>
        <begin position="114"/>
        <end position="148"/>
    </location>
</feature>
<evidence type="ECO:0000313" key="3">
    <source>
        <dbReference type="EMBL" id="CAJ1964129.1"/>
    </source>
</evidence>
<organism evidence="3 4">
    <name type="scientific">Cylindrotheca closterium</name>
    <dbReference type="NCBI Taxonomy" id="2856"/>
    <lineage>
        <taxon>Eukaryota</taxon>
        <taxon>Sar</taxon>
        <taxon>Stramenopiles</taxon>
        <taxon>Ochrophyta</taxon>
        <taxon>Bacillariophyta</taxon>
        <taxon>Bacillariophyceae</taxon>
        <taxon>Bacillariophycidae</taxon>
        <taxon>Bacillariales</taxon>
        <taxon>Bacillariaceae</taxon>
        <taxon>Cylindrotheca</taxon>
    </lineage>
</organism>
<evidence type="ECO:0000259" key="2">
    <source>
        <dbReference type="Pfam" id="PF20710"/>
    </source>
</evidence>
<dbReference type="AlphaFoldDB" id="A0AAD2JM98"/>
<evidence type="ECO:0000256" key="1">
    <source>
        <dbReference type="SAM" id="Coils"/>
    </source>
</evidence>
<dbReference type="Proteomes" id="UP001295423">
    <property type="component" value="Unassembled WGS sequence"/>
</dbReference>
<name>A0AAD2JM98_9STRA</name>
<proteinExistence type="predicted"/>
<dbReference type="InterPro" id="IPR049227">
    <property type="entry name" value="DUF6824"/>
</dbReference>
<protein>
    <recommendedName>
        <fullName evidence="2">DUF6824 domain-containing protein</fullName>
    </recommendedName>
</protein>